<gene>
    <name evidence="1" type="ORF">LA5096_05678</name>
</gene>
<dbReference type="Proteomes" id="UP000049983">
    <property type="component" value="Unassembled WGS sequence"/>
</dbReference>
<dbReference type="EMBL" id="CXWC01000015">
    <property type="protein sequence ID" value="CTQ78519.1"/>
    <property type="molecule type" value="Genomic_DNA"/>
</dbReference>
<organism evidence="1 2">
    <name type="scientific">Roseibium album</name>
    <dbReference type="NCBI Taxonomy" id="311410"/>
    <lineage>
        <taxon>Bacteria</taxon>
        <taxon>Pseudomonadati</taxon>
        <taxon>Pseudomonadota</taxon>
        <taxon>Alphaproteobacteria</taxon>
        <taxon>Hyphomicrobiales</taxon>
        <taxon>Stappiaceae</taxon>
        <taxon>Roseibium</taxon>
    </lineage>
</organism>
<protein>
    <submittedName>
        <fullName evidence="1">Uncharacterized protein</fullName>
    </submittedName>
</protein>
<dbReference type="AlphaFoldDB" id="A0A0M7AUC5"/>
<sequence length="69" mass="8074">MTCSQVQSMIERNGAVVLSTGQYTFDRYVYTRNSCQHGEVTRNKWVPTKDVRQCRVRVCIDPMILKFND</sequence>
<evidence type="ECO:0000313" key="2">
    <source>
        <dbReference type="Proteomes" id="UP000049983"/>
    </source>
</evidence>
<dbReference type="STRING" id="311410.LA5095_05103"/>
<reference evidence="2" key="1">
    <citation type="submission" date="2015-07" db="EMBL/GenBank/DDBJ databases">
        <authorList>
            <person name="Rodrigo-Torres Lidia"/>
            <person name="Arahal R.David."/>
        </authorList>
    </citation>
    <scope>NUCLEOTIDE SEQUENCE [LARGE SCALE GENOMIC DNA]</scope>
    <source>
        <strain evidence="2">CECT 5096</strain>
    </source>
</reference>
<accession>A0A0M7AUC5</accession>
<proteinExistence type="predicted"/>
<name>A0A0M7AUC5_9HYPH</name>
<evidence type="ECO:0000313" key="1">
    <source>
        <dbReference type="EMBL" id="CTQ78519.1"/>
    </source>
</evidence>
<keyword evidence="2" id="KW-1185">Reference proteome</keyword>